<dbReference type="InterPro" id="IPR003593">
    <property type="entry name" value="AAA+_ATPase"/>
</dbReference>
<evidence type="ECO:0000256" key="3">
    <source>
        <dbReference type="ARBA" id="ARBA00022840"/>
    </source>
</evidence>
<dbReference type="InterPro" id="IPR050093">
    <property type="entry name" value="ABC_SmlMolc_Importer"/>
</dbReference>
<dbReference type="AlphaFoldDB" id="A0A6B8KG65"/>
<keyword evidence="3 5" id="KW-0067">ATP-binding</keyword>
<dbReference type="EMBL" id="CP046052">
    <property type="protein sequence ID" value="QGM45991.1"/>
    <property type="molecule type" value="Genomic_DNA"/>
</dbReference>
<evidence type="ECO:0000313" key="5">
    <source>
        <dbReference type="EMBL" id="QGM45991.1"/>
    </source>
</evidence>
<dbReference type="SMART" id="SM00382">
    <property type="entry name" value="AAA"/>
    <property type="match status" value="1"/>
</dbReference>
<name>A0A6B8KG65_9HYPH</name>
<accession>A0A6B8KG65</accession>
<dbReference type="PANTHER" id="PTHR42781:SF4">
    <property type="entry name" value="SPERMIDINE_PUTRESCINE IMPORT ATP-BINDING PROTEIN POTA"/>
    <property type="match status" value="1"/>
</dbReference>
<feature type="domain" description="ABC transporter" evidence="4">
    <location>
        <begin position="2"/>
        <end position="235"/>
    </location>
</feature>
<evidence type="ECO:0000259" key="4">
    <source>
        <dbReference type="PROSITE" id="PS50893"/>
    </source>
</evidence>
<proteinExistence type="predicted"/>
<gene>
    <name evidence="5" type="ORF">H2LOC_009910</name>
</gene>
<dbReference type="Pfam" id="PF00005">
    <property type="entry name" value="ABC_tran"/>
    <property type="match status" value="1"/>
</dbReference>
<dbReference type="GO" id="GO:0005524">
    <property type="term" value="F:ATP binding"/>
    <property type="evidence" value="ECO:0007669"/>
    <property type="project" value="UniProtKB-KW"/>
</dbReference>
<dbReference type="Gene3D" id="3.40.50.300">
    <property type="entry name" value="P-loop containing nucleotide triphosphate hydrolases"/>
    <property type="match status" value="1"/>
</dbReference>
<dbReference type="Proteomes" id="UP000309061">
    <property type="component" value="Chromosome"/>
</dbReference>
<sequence length="255" mass="28426">MIRLERLVKHYEGATVIDDLSASFEESRTTVLIGPSGSGKSTLLSLIMGIEQADQGRIWLDGELLTAATAMNARRKIGYVIQDGGLFPHLSARGNVELMARECGWGEQARKARLDELCELTRLPRESLDKSPLELSGGQRQRVSLMRALMLNPKILLMDEPFGALDPMIRYELQDELEGIFRDLAKTVVLVTHDIAEAAFFADRIILLVDGRIAQQGSFIDLQQRPEAPIVTRFLQAQLSRLEAIGARAEGMLRR</sequence>
<dbReference type="RefSeq" id="WP_136496256.1">
    <property type="nucleotide sequence ID" value="NZ_CP046052.1"/>
</dbReference>
<keyword evidence="1" id="KW-0813">Transport</keyword>
<evidence type="ECO:0000256" key="1">
    <source>
        <dbReference type="ARBA" id="ARBA00022448"/>
    </source>
</evidence>
<reference evidence="5 6" key="1">
    <citation type="submission" date="2019-11" db="EMBL/GenBank/DDBJ databases">
        <title>The genome sequence of Methylocystis heyeri.</title>
        <authorList>
            <person name="Oshkin I.Y."/>
            <person name="Miroshnikov K."/>
            <person name="Dedysh S.N."/>
        </authorList>
    </citation>
    <scope>NUCLEOTIDE SEQUENCE [LARGE SCALE GENOMIC DNA]</scope>
    <source>
        <strain evidence="5 6">H2</strain>
    </source>
</reference>
<dbReference type="InterPro" id="IPR027417">
    <property type="entry name" value="P-loop_NTPase"/>
</dbReference>
<dbReference type="OrthoDB" id="9802264at2"/>
<dbReference type="InterPro" id="IPR003439">
    <property type="entry name" value="ABC_transporter-like_ATP-bd"/>
</dbReference>
<dbReference type="KEGG" id="mhey:H2LOC_009910"/>
<dbReference type="GO" id="GO:0016887">
    <property type="term" value="F:ATP hydrolysis activity"/>
    <property type="evidence" value="ECO:0007669"/>
    <property type="project" value="InterPro"/>
</dbReference>
<dbReference type="PANTHER" id="PTHR42781">
    <property type="entry name" value="SPERMIDINE/PUTRESCINE IMPORT ATP-BINDING PROTEIN POTA"/>
    <property type="match status" value="1"/>
</dbReference>
<evidence type="ECO:0000256" key="2">
    <source>
        <dbReference type="ARBA" id="ARBA00022741"/>
    </source>
</evidence>
<protein>
    <submittedName>
        <fullName evidence="5">ATP-binding cassette domain-containing protein</fullName>
    </submittedName>
</protein>
<organism evidence="5 6">
    <name type="scientific">Methylocystis heyeri</name>
    <dbReference type="NCBI Taxonomy" id="391905"/>
    <lineage>
        <taxon>Bacteria</taxon>
        <taxon>Pseudomonadati</taxon>
        <taxon>Pseudomonadota</taxon>
        <taxon>Alphaproteobacteria</taxon>
        <taxon>Hyphomicrobiales</taxon>
        <taxon>Methylocystaceae</taxon>
        <taxon>Methylocystis</taxon>
    </lineage>
</organism>
<keyword evidence="6" id="KW-1185">Reference proteome</keyword>
<keyword evidence="2" id="KW-0547">Nucleotide-binding</keyword>
<dbReference type="PROSITE" id="PS50893">
    <property type="entry name" value="ABC_TRANSPORTER_2"/>
    <property type="match status" value="1"/>
</dbReference>
<evidence type="ECO:0000313" key="6">
    <source>
        <dbReference type="Proteomes" id="UP000309061"/>
    </source>
</evidence>
<dbReference type="SUPFAM" id="SSF52540">
    <property type="entry name" value="P-loop containing nucleoside triphosphate hydrolases"/>
    <property type="match status" value="1"/>
</dbReference>